<evidence type="ECO:0000256" key="1">
    <source>
        <dbReference type="SAM" id="Coils"/>
    </source>
</evidence>
<evidence type="ECO:0000313" key="3">
    <source>
        <dbReference type="Proteomes" id="UP000179807"/>
    </source>
</evidence>
<keyword evidence="3" id="KW-1185">Reference proteome</keyword>
<dbReference type="AlphaFoldDB" id="A0A1J4K1Z9"/>
<gene>
    <name evidence="2" type="ORF">TRFO_26903</name>
</gene>
<feature type="coiled-coil region" evidence="1">
    <location>
        <begin position="133"/>
        <end position="160"/>
    </location>
</feature>
<comment type="caution">
    <text evidence="2">The sequence shown here is derived from an EMBL/GenBank/DDBJ whole genome shotgun (WGS) entry which is preliminary data.</text>
</comment>
<dbReference type="EMBL" id="MLAK01000759">
    <property type="protein sequence ID" value="OHT05415.1"/>
    <property type="molecule type" value="Genomic_DNA"/>
</dbReference>
<keyword evidence="1" id="KW-0175">Coiled coil</keyword>
<protein>
    <submittedName>
        <fullName evidence="2">Uncharacterized protein</fullName>
    </submittedName>
</protein>
<proteinExistence type="predicted"/>
<dbReference type="Proteomes" id="UP000179807">
    <property type="component" value="Unassembled WGS sequence"/>
</dbReference>
<dbReference type="GeneID" id="94839935"/>
<dbReference type="VEuPathDB" id="TrichDB:TRFO_26903"/>
<name>A0A1J4K1Z9_9EUKA</name>
<dbReference type="RefSeq" id="XP_068358551.1">
    <property type="nucleotide sequence ID" value="XM_068505231.1"/>
</dbReference>
<evidence type="ECO:0000313" key="2">
    <source>
        <dbReference type="EMBL" id="OHT05415.1"/>
    </source>
</evidence>
<accession>A0A1J4K1Z9</accession>
<sequence>MDNEKPICFQNEFDEVVSLFKSSIDTEMSKHPEININVDKVIQEFENILLENLNILKQVEENQQNKDINAKIEAMQTKALNIKTNLQSHRAMFIENIRTQIENELNENRLRIQITDVPKDEDEDSNPELIQSLNLLDSSIQELQQKVNDTQKAMQANINKYETYEKTVSSSLSDV</sequence>
<reference evidence="2" key="1">
    <citation type="submission" date="2016-10" db="EMBL/GenBank/DDBJ databases">
        <authorList>
            <person name="Benchimol M."/>
            <person name="Almeida L.G."/>
            <person name="Vasconcelos A.T."/>
            <person name="Perreira-Neves A."/>
            <person name="Rosa I.A."/>
            <person name="Tasca T."/>
            <person name="Bogo M.R."/>
            <person name="de Souza W."/>
        </authorList>
    </citation>
    <scope>NUCLEOTIDE SEQUENCE [LARGE SCALE GENOMIC DNA]</scope>
    <source>
        <strain evidence="2">K</strain>
    </source>
</reference>
<organism evidence="2 3">
    <name type="scientific">Tritrichomonas foetus</name>
    <dbReference type="NCBI Taxonomy" id="1144522"/>
    <lineage>
        <taxon>Eukaryota</taxon>
        <taxon>Metamonada</taxon>
        <taxon>Parabasalia</taxon>
        <taxon>Tritrichomonadida</taxon>
        <taxon>Tritrichomonadidae</taxon>
        <taxon>Tritrichomonas</taxon>
    </lineage>
</organism>